<keyword evidence="3" id="KW-1185">Reference proteome</keyword>
<comment type="caution">
    <text evidence="2">The sequence shown here is derived from an EMBL/GenBank/DDBJ whole genome shotgun (WGS) entry which is preliminary data.</text>
</comment>
<dbReference type="EMBL" id="CAJVCH010104715">
    <property type="protein sequence ID" value="CAG7724012.1"/>
    <property type="molecule type" value="Genomic_DNA"/>
</dbReference>
<feature type="non-terminal residue" evidence="2">
    <location>
        <position position="43"/>
    </location>
</feature>
<feature type="chain" id="PRO_5035307471" evidence="1">
    <location>
        <begin position="23"/>
        <end position="43"/>
    </location>
</feature>
<name>A0A8J2JNQ7_9HEXA</name>
<organism evidence="2 3">
    <name type="scientific">Allacma fusca</name>
    <dbReference type="NCBI Taxonomy" id="39272"/>
    <lineage>
        <taxon>Eukaryota</taxon>
        <taxon>Metazoa</taxon>
        <taxon>Ecdysozoa</taxon>
        <taxon>Arthropoda</taxon>
        <taxon>Hexapoda</taxon>
        <taxon>Collembola</taxon>
        <taxon>Symphypleona</taxon>
        <taxon>Sminthuridae</taxon>
        <taxon>Allacma</taxon>
    </lineage>
</organism>
<feature type="signal peptide" evidence="1">
    <location>
        <begin position="1"/>
        <end position="22"/>
    </location>
</feature>
<evidence type="ECO:0000256" key="1">
    <source>
        <dbReference type="SAM" id="SignalP"/>
    </source>
</evidence>
<sequence>MYCYFQPFSVLLLLICATLVTSHNLTDSEILAFDAPAEIKSSF</sequence>
<dbReference type="AlphaFoldDB" id="A0A8J2JNQ7"/>
<keyword evidence="1" id="KW-0732">Signal</keyword>
<evidence type="ECO:0000313" key="2">
    <source>
        <dbReference type="EMBL" id="CAG7724012.1"/>
    </source>
</evidence>
<dbReference type="Proteomes" id="UP000708208">
    <property type="component" value="Unassembled WGS sequence"/>
</dbReference>
<accession>A0A8J2JNQ7</accession>
<proteinExistence type="predicted"/>
<evidence type="ECO:0000313" key="3">
    <source>
        <dbReference type="Proteomes" id="UP000708208"/>
    </source>
</evidence>
<gene>
    <name evidence="2" type="ORF">AFUS01_LOCUS13059</name>
</gene>
<protein>
    <submittedName>
        <fullName evidence="2">Uncharacterized protein</fullName>
    </submittedName>
</protein>
<reference evidence="2" key="1">
    <citation type="submission" date="2021-06" db="EMBL/GenBank/DDBJ databases">
        <authorList>
            <person name="Hodson N. C."/>
            <person name="Mongue J. A."/>
            <person name="Jaron S. K."/>
        </authorList>
    </citation>
    <scope>NUCLEOTIDE SEQUENCE</scope>
</reference>